<dbReference type="GO" id="GO:0005737">
    <property type="term" value="C:cytoplasm"/>
    <property type="evidence" value="ECO:0007669"/>
    <property type="project" value="TreeGrafter"/>
</dbReference>
<dbReference type="PRINTS" id="PR00368">
    <property type="entry name" value="FADPNR"/>
</dbReference>
<dbReference type="Proteomes" id="UP001301958">
    <property type="component" value="Unassembled WGS sequence"/>
</dbReference>
<dbReference type="PANTHER" id="PTHR43735">
    <property type="entry name" value="APOPTOSIS-INDUCING FACTOR 1"/>
    <property type="match status" value="1"/>
</dbReference>
<dbReference type="EMBL" id="MU865310">
    <property type="protein sequence ID" value="KAK4229201.1"/>
    <property type="molecule type" value="Genomic_DNA"/>
</dbReference>
<dbReference type="InterPro" id="IPR036188">
    <property type="entry name" value="FAD/NAD-bd_sf"/>
</dbReference>
<evidence type="ECO:0000313" key="2">
    <source>
        <dbReference type="EMBL" id="KAK4229201.1"/>
    </source>
</evidence>
<dbReference type="GO" id="GO:0050660">
    <property type="term" value="F:flavin adenine dinucleotide binding"/>
    <property type="evidence" value="ECO:0007669"/>
    <property type="project" value="TreeGrafter"/>
</dbReference>
<proteinExistence type="predicted"/>
<dbReference type="GO" id="GO:0004174">
    <property type="term" value="F:electron-transferring-flavoprotein dehydrogenase activity"/>
    <property type="evidence" value="ECO:0007669"/>
    <property type="project" value="TreeGrafter"/>
</dbReference>
<keyword evidence="3" id="KW-1185">Reference proteome</keyword>
<dbReference type="PRINTS" id="PR00411">
    <property type="entry name" value="PNDRDTASEI"/>
</dbReference>
<dbReference type="SUPFAM" id="SSF51905">
    <property type="entry name" value="FAD/NAD(P)-binding domain"/>
    <property type="match status" value="1"/>
</dbReference>
<evidence type="ECO:0000313" key="3">
    <source>
        <dbReference type="Proteomes" id="UP001301958"/>
    </source>
</evidence>
<dbReference type="AlphaFoldDB" id="A0AAN7GXK4"/>
<gene>
    <name evidence="2" type="ORF">QBC38DRAFT_543532</name>
</gene>
<protein>
    <recommendedName>
        <fullName evidence="1">FAD/NAD(P)-binding domain-containing protein</fullName>
    </recommendedName>
</protein>
<dbReference type="PANTHER" id="PTHR43735:SF11">
    <property type="entry name" value="HYPOTHETICAL OXIDOREDUCTASE (EUROFUNG)"/>
    <property type="match status" value="1"/>
</dbReference>
<evidence type="ECO:0000259" key="1">
    <source>
        <dbReference type="Pfam" id="PF07992"/>
    </source>
</evidence>
<feature type="domain" description="FAD/NAD(P)-binding" evidence="1">
    <location>
        <begin position="7"/>
        <end position="302"/>
    </location>
</feature>
<reference evidence="2" key="1">
    <citation type="journal article" date="2023" name="Mol. Phylogenet. Evol.">
        <title>Genome-scale phylogeny and comparative genomics of the fungal order Sordariales.</title>
        <authorList>
            <person name="Hensen N."/>
            <person name="Bonometti L."/>
            <person name="Westerberg I."/>
            <person name="Brannstrom I.O."/>
            <person name="Guillou S."/>
            <person name="Cros-Aarteil S."/>
            <person name="Calhoun S."/>
            <person name="Haridas S."/>
            <person name="Kuo A."/>
            <person name="Mondo S."/>
            <person name="Pangilinan J."/>
            <person name="Riley R."/>
            <person name="LaButti K."/>
            <person name="Andreopoulos B."/>
            <person name="Lipzen A."/>
            <person name="Chen C."/>
            <person name="Yan M."/>
            <person name="Daum C."/>
            <person name="Ng V."/>
            <person name="Clum A."/>
            <person name="Steindorff A."/>
            <person name="Ohm R.A."/>
            <person name="Martin F."/>
            <person name="Silar P."/>
            <person name="Natvig D.O."/>
            <person name="Lalanne C."/>
            <person name="Gautier V."/>
            <person name="Ament-Velasquez S.L."/>
            <person name="Kruys A."/>
            <person name="Hutchinson M.I."/>
            <person name="Powell A.J."/>
            <person name="Barry K."/>
            <person name="Miller A.N."/>
            <person name="Grigoriev I.V."/>
            <person name="Debuchy R."/>
            <person name="Gladieux P."/>
            <person name="Hiltunen Thoren M."/>
            <person name="Johannesson H."/>
        </authorList>
    </citation>
    <scope>NUCLEOTIDE SEQUENCE</scope>
    <source>
        <strain evidence="2">CBS 990.96</strain>
    </source>
</reference>
<reference evidence="2" key="2">
    <citation type="submission" date="2023-05" db="EMBL/GenBank/DDBJ databases">
        <authorList>
            <consortium name="Lawrence Berkeley National Laboratory"/>
            <person name="Steindorff A."/>
            <person name="Hensen N."/>
            <person name="Bonometti L."/>
            <person name="Westerberg I."/>
            <person name="Brannstrom I.O."/>
            <person name="Guillou S."/>
            <person name="Cros-Aarteil S."/>
            <person name="Calhoun S."/>
            <person name="Haridas S."/>
            <person name="Kuo A."/>
            <person name="Mondo S."/>
            <person name="Pangilinan J."/>
            <person name="Riley R."/>
            <person name="Labutti K."/>
            <person name="Andreopoulos B."/>
            <person name="Lipzen A."/>
            <person name="Chen C."/>
            <person name="Yanf M."/>
            <person name="Daum C."/>
            <person name="Ng V."/>
            <person name="Clum A."/>
            <person name="Ohm R."/>
            <person name="Martin F."/>
            <person name="Silar P."/>
            <person name="Natvig D."/>
            <person name="Lalanne C."/>
            <person name="Gautier V."/>
            <person name="Ament-Velasquez S.L."/>
            <person name="Kruys A."/>
            <person name="Hutchinson M.I."/>
            <person name="Powell A.J."/>
            <person name="Barry K."/>
            <person name="Miller A.N."/>
            <person name="Grigoriev I.V."/>
            <person name="Debuchy R."/>
            <person name="Gladieux P."/>
            <person name="Thoren M.H."/>
            <person name="Johannesson H."/>
        </authorList>
    </citation>
    <scope>NUCLEOTIDE SEQUENCE</scope>
    <source>
        <strain evidence="2">CBS 990.96</strain>
    </source>
</reference>
<accession>A0AAN7GXK4</accession>
<dbReference type="Gene3D" id="3.50.50.100">
    <property type="match status" value="1"/>
</dbReference>
<dbReference type="InterPro" id="IPR023753">
    <property type="entry name" value="FAD/NAD-binding_dom"/>
</dbReference>
<comment type="caution">
    <text evidence="2">The sequence shown here is derived from an EMBL/GenBank/DDBJ whole genome shotgun (WGS) entry which is preliminary data.</text>
</comment>
<organism evidence="2 3">
    <name type="scientific">Podospora fimiseda</name>
    <dbReference type="NCBI Taxonomy" id="252190"/>
    <lineage>
        <taxon>Eukaryota</taxon>
        <taxon>Fungi</taxon>
        <taxon>Dikarya</taxon>
        <taxon>Ascomycota</taxon>
        <taxon>Pezizomycotina</taxon>
        <taxon>Sordariomycetes</taxon>
        <taxon>Sordariomycetidae</taxon>
        <taxon>Sordariales</taxon>
        <taxon>Podosporaceae</taxon>
        <taxon>Podospora</taxon>
    </lineage>
</organism>
<dbReference type="Pfam" id="PF07992">
    <property type="entry name" value="Pyr_redox_2"/>
    <property type="match status" value="1"/>
</dbReference>
<sequence length="401" mass="44025">MAETLLNVVVVGGSYVGVATVKELLSILPTTHRIILVEPHTHFHHLFAFPRFSILPTHEHKSFIPYTSLFPSSSPHKIIHARATSLSVNPNLLQLDRSIPFSNSTSSTEIPFDYLIAATGTTLSFPGTMPFDSKPASIKSLQSYQEQIARTDSVLIIGGGAVGVQMACDTKEIYPEKKVVLVHSRERVMKGYEKGLDEVIQRRFKELGVDFFGGKRVKIPEGGFTFEEGKEIEVEMQGGKGVLKAGLVVQATGQKPNNGWIVKGLGEGVLNERNGFVRVRKTMQFEGKGYERLFAVGDCNDSGAHKAAKPGMVQGGVAARNVVRLIKGGVEKELEEYEVGRAGIHMTLGLKRHVLFRNPDMAKGETEPFVETKDDGAEDMNIESVWARRGPAVTSPLDYHL</sequence>
<name>A0AAN7GXK4_9PEZI</name>